<reference evidence="2 3" key="1">
    <citation type="journal article" date="2010" name="Proc. Natl. Acad. Sci. U.S.A.">
        <title>Insights into evolution of multicellular fungi from the assembled chromosomes of the mushroom Coprinopsis cinerea (Coprinus cinereus).</title>
        <authorList>
            <person name="Stajich J.E."/>
            <person name="Wilke S.K."/>
            <person name="Ahren D."/>
            <person name="Au C.H."/>
            <person name="Birren B.W."/>
            <person name="Borodovsky M."/>
            <person name="Burns C."/>
            <person name="Canback B."/>
            <person name="Casselton L.A."/>
            <person name="Cheng C.K."/>
            <person name="Deng J."/>
            <person name="Dietrich F.S."/>
            <person name="Fargo D.C."/>
            <person name="Farman M.L."/>
            <person name="Gathman A.C."/>
            <person name="Goldberg J."/>
            <person name="Guigo R."/>
            <person name="Hoegger P.J."/>
            <person name="Hooker J.B."/>
            <person name="Huggins A."/>
            <person name="James T.Y."/>
            <person name="Kamada T."/>
            <person name="Kilaru S."/>
            <person name="Kodira C."/>
            <person name="Kues U."/>
            <person name="Kupfer D."/>
            <person name="Kwan H.S."/>
            <person name="Lomsadze A."/>
            <person name="Li W."/>
            <person name="Lilly W.W."/>
            <person name="Ma L.J."/>
            <person name="Mackey A.J."/>
            <person name="Manning G."/>
            <person name="Martin F."/>
            <person name="Muraguchi H."/>
            <person name="Natvig D.O."/>
            <person name="Palmerini H."/>
            <person name="Ramesh M.A."/>
            <person name="Rehmeyer C.J."/>
            <person name="Roe B.A."/>
            <person name="Shenoy N."/>
            <person name="Stanke M."/>
            <person name="Ter-Hovhannisyan V."/>
            <person name="Tunlid A."/>
            <person name="Velagapudi R."/>
            <person name="Vision T.J."/>
            <person name="Zeng Q."/>
            <person name="Zolan M.E."/>
            <person name="Pukkila P.J."/>
        </authorList>
    </citation>
    <scope>NUCLEOTIDE SEQUENCE [LARGE SCALE GENOMIC DNA]</scope>
    <source>
        <strain evidence="3">Okayama-7 / 130 / ATCC MYA-4618 / FGSC 9003</strain>
    </source>
</reference>
<keyword evidence="3" id="KW-1185">Reference proteome</keyword>
<dbReference type="eggNOG" id="ENOG502SUQ9">
    <property type="taxonomic scope" value="Eukaryota"/>
</dbReference>
<dbReference type="AlphaFoldDB" id="A8N555"/>
<protein>
    <submittedName>
        <fullName evidence="2">Uncharacterized protein</fullName>
    </submittedName>
</protein>
<dbReference type="STRING" id="240176.A8N555"/>
<dbReference type="Proteomes" id="UP000001861">
    <property type="component" value="Unassembled WGS sequence"/>
</dbReference>
<gene>
    <name evidence="2" type="ORF">CC1G_04662</name>
</gene>
<evidence type="ECO:0000313" key="3">
    <source>
        <dbReference type="Proteomes" id="UP000001861"/>
    </source>
</evidence>
<evidence type="ECO:0000313" key="2">
    <source>
        <dbReference type="EMBL" id="EAU91895.1"/>
    </source>
</evidence>
<feature type="compositionally biased region" description="Low complexity" evidence="1">
    <location>
        <begin position="173"/>
        <end position="182"/>
    </location>
</feature>
<comment type="caution">
    <text evidence="2">The sequence shown here is derived from an EMBL/GenBank/DDBJ whole genome shotgun (WGS) entry which is preliminary data.</text>
</comment>
<dbReference type="EMBL" id="AACS02000003">
    <property type="protein sequence ID" value="EAU91895.1"/>
    <property type="molecule type" value="Genomic_DNA"/>
</dbReference>
<dbReference type="VEuPathDB" id="FungiDB:CC1G_04662"/>
<evidence type="ECO:0000256" key="1">
    <source>
        <dbReference type="SAM" id="MobiDB-lite"/>
    </source>
</evidence>
<feature type="compositionally biased region" description="Basic and acidic residues" evidence="1">
    <location>
        <begin position="7"/>
        <end position="29"/>
    </location>
</feature>
<accession>A8N555</accession>
<proteinExistence type="predicted"/>
<dbReference type="GeneID" id="6006412"/>
<feature type="region of interest" description="Disordered" evidence="1">
    <location>
        <begin position="1"/>
        <end position="90"/>
    </location>
</feature>
<dbReference type="KEGG" id="cci:CC1G_04662"/>
<feature type="region of interest" description="Disordered" evidence="1">
    <location>
        <begin position="145"/>
        <end position="211"/>
    </location>
</feature>
<feature type="compositionally biased region" description="Polar residues" evidence="1">
    <location>
        <begin position="60"/>
        <end position="79"/>
    </location>
</feature>
<sequence length="211" mass="23064">MSAYPEPLERIFRQVEEETERRAEEEARRRNPATIVISRLSPQGPASPKSYASIAASSSFYQAQNESTGSIASGASAYSNDEAHEEDPSQIIQVQQIPPKTNPLSKIITRRLTRSRSASMIRISNGDTNSSISVSVQETTIHSSATSIADDEPGEPLRQVTVHASKPEKNDSSKSSSSSKPSGQKWVTRARGFTLRFSRKGKEGEPSQNQS</sequence>
<name>A8N555_COPC7</name>
<feature type="compositionally biased region" description="Low complexity" evidence="1">
    <location>
        <begin position="46"/>
        <end position="59"/>
    </location>
</feature>
<dbReference type="InParanoid" id="A8N555"/>
<dbReference type="OrthoDB" id="3191896at2759"/>
<dbReference type="RefSeq" id="XP_001829973.1">
    <property type="nucleotide sequence ID" value="XM_001829921.1"/>
</dbReference>
<organism evidence="2 3">
    <name type="scientific">Coprinopsis cinerea (strain Okayama-7 / 130 / ATCC MYA-4618 / FGSC 9003)</name>
    <name type="common">Inky cap fungus</name>
    <name type="synonym">Hormographiella aspergillata</name>
    <dbReference type="NCBI Taxonomy" id="240176"/>
    <lineage>
        <taxon>Eukaryota</taxon>
        <taxon>Fungi</taxon>
        <taxon>Dikarya</taxon>
        <taxon>Basidiomycota</taxon>
        <taxon>Agaricomycotina</taxon>
        <taxon>Agaricomycetes</taxon>
        <taxon>Agaricomycetidae</taxon>
        <taxon>Agaricales</taxon>
        <taxon>Agaricineae</taxon>
        <taxon>Psathyrellaceae</taxon>
        <taxon>Coprinopsis</taxon>
    </lineage>
</organism>